<reference evidence="3" key="4">
    <citation type="submission" date="2025-05" db="UniProtKB">
        <authorList>
            <consortium name="EnsemblFungi"/>
        </authorList>
    </citation>
    <scope>IDENTIFICATION</scope>
    <source>
        <strain evidence="3">isolate 1-1 / race 1 (BBBD)</strain>
    </source>
</reference>
<dbReference type="AlphaFoldDB" id="A0A180GQD0"/>
<organism evidence="2">
    <name type="scientific">Puccinia triticina (isolate 1-1 / race 1 (BBBD))</name>
    <name type="common">Brown leaf rust fungus</name>
    <dbReference type="NCBI Taxonomy" id="630390"/>
    <lineage>
        <taxon>Eukaryota</taxon>
        <taxon>Fungi</taxon>
        <taxon>Dikarya</taxon>
        <taxon>Basidiomycota</taxon>
        <taxon>Pucciniomycotina</taxon>
        <taxon>Pucciniomycetes</taxon>
        <taxon>Pucciniales</taxon>
        <taxon>Pucciniaceae</taxon>
        <taxon>Puccinia</taxon>
    </lineage>
</organism>
<evidence type="ECO:0000313" key="2">
    <source>
        <dbReference type="EMBL" id="OAV94734.1"/>
    </source>
</evidence>
<dbReference type="EMBL" id="ADAS02000037">
    <property type="protein sequence ID" value="OAV94734.1"/>
    <property type="molecule type" value="Genomic_DNA"/>
</dbReference>
<dbReference type="STRING" id="630390.A0A180GQD0"/>
<protein>
    <submittedName>
        <fullName evidence="2 3">Uncharacterized protein</fullName>
    </submittedName>
</protein>
<feature type="compositionally biased region" description="Low complexity" evidence="1">
    <location>
        <begin position="206"/>
        <end position="242"/>
    </location>
</feature>
<evidence type="ECO:0000313" key="3">
    <source>
        <dbReference type="EnsemblFungi" id="PTTG_03099-t43_1-p1"/>
    </source>
</evidence>
<sequence>MPLCPEEPLAIFKELSAGTHSSLHPIQEFNPAEHPRLQPDIFPNSSYQAESCIIPSAMKLFAIVFAAGLFLAQAPADTSATCLAARDVAGNIKELKSGSLNRRSCFDFLKKKKDDDYEKKKKVYYYYEDDDDDEKHYKKKHHYKDEDDDDHSGGYYKEGYYGEKGHYYSDPKGHYGDDDGHGSYHRRSVGDYQSGYGNQGKDDNKYYNGDNKYYNNDNKNYNGDNKNYNGENKYYNGNYKYEGQGHYSGEYHSTDGHKA</sequence>
<dbReference type="OrthoDB" id="2507594at2759"/>
<keyword evidence="4" id="KW-1185">Reference proteome</keyword>
<proteinExistence type="predicted"/>
<dbReference type="EnsemblFungi" id="PTTG_03099-t43_1">
    <property type="protein sequence ID" value="PTTG_03099-t43_1-p1"/>
    <property type="gene ID" value="PTTG_03099"/>
</dbReference>
<feature type="region of interest" description="Disordered" evidence="1">
    <location>
        <begin position="135"/>
        <end position="156"/>
    </location>
</feature>
<feature type="compositionally biased region" description="Basic and acidic residues" evidence="1">
    <location>
        <begin position="171"/>
        <end position="182"/>
    </location>
</feature>
<accession>A0A180GQD0</accession>
<name>A0A180GQD0_PUCT1</name>
<gene>
    <name evidence="2" type="ORF">PTTG_03099</name>
</gene>
<evidence type="ECO:0000256" key="1">
    <source>
        <dbReference type="SAM" id="MobiDB-lite"/>
    </source>
</evidence>
<feature type="region of interest" description="Disordered" evidence="1">
    <location>
        <begin position="171"/>
        <end position="259"/>
    </location>
</feature>
<dbReference type="VEuPathDB" id="FungiDB:PTTG_03099"/>
<reference evidence="3 4" key="3">
    <citation type="journal article" date="2017" name="G3 (Bethesda)">
        <title>Comparative analysis highlights variable genome content of wheat rusts and divergence of the mating loci.</title>
        <authorList>
            <person name="Cuomo C.A."/>
            <person name="Bakkeren G."/>
            <person name="Khalil H.B."/>
            <person name="Panwar V."/>
            <person name="Joly D."/>
            <person name="Linning R."/>
            <person name="Sakthikumar S."/>
            <person name="Song X."/>
            <person name="Adiconis X."/>
            <person name="Fan L."/>
            <person name="Goldberg J.M."/>
            <person name="Levin J.Z."/>
            <person name="Young S."/>
            <person name="Zeng Q."/>
            <person name="Anikster Y."/>
            <person name="Bruce M."/>
            <person name="Wang M."/>
            <person name="Yin C."/>
            <person name="McCallum B."/>
            <person name="Szabo L.J."/>
            <person name="Hulbert S."/>
            <person name="Chen X."/>
            <person name="Fellers J.P."/>
        </authorList>
    </citation>
    <scope>NUCLEOTIDE SEQUENCE</scope>
    <source>
        <strain evidence="4">Isolate 1-1 / race 1 (BBBD)</strain>
        <strain evidence="3">isolate 1-1 / race 1 (BBBD)</strain>
    </source>
</reference>
<dbReference type="Proteomes" id="UP000005240">
    <property type="component" value="Unassembled WGS sequence"/>
</dbReference>
<evidence type="ECO:0000313" key="4">
    <source>
        <dbReference type="Proteomes" id="UP000005240"/>
    </source>
</evidence>
<reference evidence="2" key="2">
    <citation type="submission" date="2016-05" db="EMBL/GenBank/DDBJ databases">
        <title>Comparative analysis highlights variable genome content of wheat rusts and divergence of the mating loci.</title>
        <authorList>
            <person name="Cuomo C.A."/>
            <person name="Bakkeren G."/>
            <person name="Szabo L."/>
            <person name="Khalil H."/>
            <person name="Joly D."/>
            <person name="Goldberg J."/>
            <person name="Young S."/>
            <person name="Zeng Q."/>
            <person name="Fellers J."/>
        </authorList>
    </citation>
    <scope>NUCLEOTIDE SEQUENCE [LARGE SCALE GENOMIC DNA]</scope>
    <source>
        <strain evidence="2">1-1 BBBD Race 1</strain>
    </source>
</reference>
<reference evidence="2" key="1">
    <citation type="submission" date="2009-11" db="EMBL/GenBank/DDBJ databases">
        <authorList>
            <consortium name="The Broad Institute Genome Sequencing Platform"/>
            <person name="Ward D."/>
            <person name="Feldgarden M."/>
            <person name="Earl A."/>
            <person name="Young S.K."/>
            <person name="Zeng Q."/>
            <person name="Koehrsen M."/>
            <person name="Alvarado L."/>
            <person name="Berlin A."/>
            <person name="Bochicchio J."/>
            <person name="Borenstein D."/>
            <person name="Chapman S.B."/>
            <person name="Chen Z."/>
            <person name="Engels R."/>
            <person name="Freedman E."/>
            <person name="Gellesch M."/>
            <person name="Goldberg J."/>
            <person name="Griggs A."/>
            <person name="Gujja S."/>
            <person name="Heilman E."/>
            <person name="Heiman D."/>
            <person name="Hepburn T."/>
            <person name="Howarth C."/>
            <person name="Jen D."/>
            <person name="Larson L."/>
            <person name="Lewis B."/>
            <person name="Mehta T."/>
            <person name="Park D."/>
            <person name="Pearson M."/>
            <person name="Roberts A."/>
            <person name="Saif S."/>
            <person name="Shea T."/>
            <person name="Shenoy N."/>
            <person name="Sisk P."/>
            <person name="Stolte C."/>
            <person name="Sykes S."/>
            <person name="Thomson T."/>
            <person name="Walk T."/>
            <person name="White J."/>
            <person name="Yandava C."/>
            <person name="Izard J."/>
            <person name="Baranova O.V."/>
            <person name="Blanton J.M."/>
            <person name="Tanner A.C."/>
            <person name="Dewhirst F.E."/>
            <person name="Haas B."/>
            <person name="Nusbaum C."/>
            <person name="Birren B."/>
        </authorList>
    </citation>
    <scope>NUCLEOTIDE SEQUENCE [LARGE SCALE GENOMIC DNA]</scope>
    <source>
        <strain evidence="2">1-1 BBBD Race 1</strain>
    </source>
</reference>